<dbReference type="Pfam" id="PF00443">
    <property type="entry name" value="UCH"/>
    <property type="match status" value="1"/>
</dbReference>
<dbReference type="GO" id="GO:0005829">
    <property type="term" value="C:cytosol"/>
    <property type="evidence" value="ECO:0007669"/>
    <property type="project" value="TreeGrafter"/>
</dbReference>
<dbReference type="InterPro" id="IPR001394">
    <property type="entry name" value="Peptidase_C19_UCH"/>
</dbReference>
<dbReference type="PROSITE" id="PS00973">
    <property type="entry name" value="USP_2"/>
    <property type="match status" value="1"/>
</dbReference>
<evidence type="ECO:0000256" key="6">
    <source>
        <dbReference type="SAM" id="MobiDB-lite"/>
    </source>
</evidence>
<dbReference type="PROSITE" id="PS50235">
    <property type="entry name" value="USP_3"/>
    <property type="match status" value="1"/>
</dbReference>
<organism evidence="8 9">
    <name type="scientific">Malassezia vespertilionis</name>
    <dbReference type="NCBI Taxonomy" id="2020962"/>
    <lineage>
        <taxon>Eukaryota</taxon>
        <taxon>Fungi</taxon>
        <taxon>Dikarya</taxon>
        <taxon>Basidiomycota</taxon>
        <taxon>Ustilaginomycotina</taxon>
        <taxon>Malasseziomycetes</taxon>
        <taxon>Malasseziales</taxon>
        <taxon>Malasseziaceae</taxon>
        <taxon>Malassezia</taxon>
    </lineage>
</organism>
<name>A0A2N1JC52_9BASI</name>
<keyword evidence="4" id="KW-0645">Protease</keyword>
<evidence type="ECO:0000256" key="4">
    <source>
        <dbReference type="ARBA" id="ARBA00022670"/>
    </source>
</evidence>
<evidence type="ECO:0000256" key="3">
    <source>
        <dbReference type="ARBA" id="ARBA00012759"/>
    </source>
</evidence>
<keyword evidence="5" id="KW-0378">Hydrolase</keyword>
<reference evidence="8 9" key="1">
    <citation type="submission" date="2017-10" db="EMBL/GenBank/DDBJ databases">
        <title>A novel species of cold-tolerant Malassezia isolated from bats.</title>
        <authorList>
            <person name="Lorch J.M."/>
            <person name="Palmer J.M."/>
            <person name="Vanderwolf K.J."/>
            <person name="Schmidt K.Z."/>
            <person name="Verant M.L."/>
            <person name="Weller T.J."/>
            <person name="Blehert D.S."/>
        </authorList>
    </citation>
    <scope>NUCLEOTIDE SEQUENCE [LARGE SCALE GENOMIC DNA]</scope>
    <source>
        <strain evidence="8 9">NWHC:44797-103</strain>
    </source>
</reference>
<gene>
    <name evidence="8" type="ORF">MVES_001988</name>
</gene>
<feature type="compositionally biased region" description="Basic and acidic residues" evidence="6">
    <location>
        <begin position="475"/>
        <end position="486"/>
    </location>
</feature>
<comment type="catalytic activity">
    <reaction evidence="1">
        <text>Thiol-dependent hydrolysis of ester, thioester, amide, peptide and isopeptide bonds formed by the C-terminal Gly of ubiquitin (a 76-residue protein attached to proteins as an intracellular targeting signal).</text>
        <dbReference type="EC" id="3.4.19.12"/>
    </reaction>
</comment>
<sequence length="523" mass="57961">MGSSQESPRDPLSPISAISLGSPARRTALPVAPHGKQWSPTEWNCWSHDDGRTVYESDARIALLGIDNKVEIGRSDASEDDTLLRSLMQLFDAMAHKGTQVYMNPSIATITKTPTMLNKTCKMPVILGKSVDQDAIKSFLVTLQRNCDLFDSSMHHDAHEFLIFTLNRIGEDLAAQTKQNKGERAAGTPSVDKDAVPRTYVHRLFQGILTNETRCLTCESISNRDEEFLDLSINVAPFTSVSSCLRKFSESEMLSGRNKFFCDTCASLQEAEKRIKIRHLPDILALHLKRFGWDEGAQAYIKNACRVVFPLDLRLFNASNQANNPDREYELFGIVVHVGAGAHQGHYISVIRVGPRWVLFDDELAETISESEIAKFYGDSPETGSAYVLFYRALDMDNSAGKSPFVPKNGTCVSTHTSFPPHIVPLANSPSPAHKPPEMTSVLTTSPLLDPLPAPALAVSAAPKPMLVQPTHAAARSDELDEHTISTHETLSEEASNDRHMPQSQVPSRRPWLGRSRFSRRRS</sequence>
<dbReference type="GO" id="GO:0004843">
    <property type="term" value="F:cysteine-type deubiquitinase activity"/>
    <property type="evidence" value="ECO:0007669"/>
    <property type="project" value="UniProtKB-EC"/>
</dbReference>
<dbReference type="EC" id="3.4.19.12" evidence="3"/>
<dbReference type="GO" id="GO:0016579">
    <property type="term" value="P:protein deubiquitination"/>
    <property type="evidence" value="ECO:0007669"/>
    <property type="project" value="InterPro"/>
</dbReference>
<dbReference type="GO" id="GO:0006508">
    <property type="term" value="P:proteolysis"/>
    <property type="evidence" value="ECO:0007669"/>
    <property type="project" value="UniProtKB-KW"/>
</dbReference>
<dbReference type="STRING" id="2020962.A0A2N1JC52"/>
<dbReference type="GO" id="GO:0005634">
    <property type="term" value="C:nucleus"/>
    <property type="evidence" value="ECO:0007669"/>
    <property type="project" value="TreeGrafter"/>
</dbReference>
<dbReference type="InterPro" id="IPR050164">
    <property type="entry name" value="Peptidase_C19"/>
</dbReference>
<dbReference type="AlphaFoldDB" id="A0A2N1JC52"/>
<dbReference type="Gene3D" id="3.90.70.10">
    <property type="entry name" value="Cysteine proteinases"/>
    <property type="match status" value="1"/>
</dbReference>
<dbReference type="SUPFAM" id="SSF54001">
    <property type="entry name" value="Cysteine proteinases"/>
    <property type="match status" value="1"/>
</dbReference>
<evidence type="ECO:0000313" key="9">
    <source>
        <dbReference type="Proteomes" id="UP000232875"/>
    </source>
</evidence>
<protein>
    <recommendedName>
        <fullName evidence="3">ubiquitinyl hydrolase 1</fullName>
        <ecNumber evidence="3">3.4.19.12</ecNumber>
    </recommendedName>
</protein>
<dbReference type="InterPro" id="IPR038765">
    <property type="entry name" value="Papain-like_cys_pep_sf"/>
</dbReference>
<evidence type="ECO:0000313" key="8">
    <source>
        <dbReference type="EMBL" id="PKI84140.1"/>
    </source>
</evidence>
<dbReference type="EMBL" id="KZ454990">
    <property type="protein sequence ID" value="PKI84140.1"/>
    <property type="molecule type" value="Genomic_DNA"/>
</dbReference>
<dbReference type="OrthoDB" id="27652at2759"/>
<dbReference type="InterPro" id="IPR018200">
    <property type="entry name" value="USP_CS"/>
</dbReference>
<dbReference type="InterPro" id="IPR028889">
    <property type="entry name" value="USP"/>
</dbReference>
<dbReference type="Proteomes" id="UP000232875">
    <property type="component" value="Unassembled WGS sequence"/>
</dbReference>
<dbReference type="PANTHER" id="PTHR24006">
    <property type="entry name" value="UBIQUITIN CARBOXYL-TERMINAL HYDROLASE"/>
    <property type="match status" value="1"/>
</dbReference>
<feature type="domain" description="USP" evidence="7">
    <location>
        <begin position="92"/>
        <end position="394"/>
    </location>
</feature>
<keyword evidence="9" id="KW-1185">Reference proteome</keyword>
<feature type="region of interest" description="Disordered" evidence="6">
    <location>
        <begin position="469"/>
        <end position="523"/>
    </location>
</feature>
<accession>A0A2N1JC52</accession>
<evidence type="ECO:0000256" key="5">
    <source>
        <dbReference type="ARBA" id="ARBA00022801"/>
    </source>
</evidence>
<dbReference type="PANTHER" id="PTHR24006:SF733">
    <property type="entry name" value="RE52890P"/>
    <property type="match status" value="1"/>
</dbReference>
<proteinExistence type="inferred from homology"/>
<evidence type="ECO:0000256" key="2">
    <source>
        <dbReference type="ARBA" id="ARBA00009085"/>
    </source>
</evidence>
<evidence type="ECO:0000259" key="7">
    <source>
        <dbReference type="PROSITE" id="PS50235"/>
    </source>
</evidence>
<comment type="similarity">
    <text evidence="2">Belongs to the peptidase C19 family.</text>
</comment>
<evidence type="ECO:0000256" key="1">
    <source>
        <dbReference type="ARBA" id="ARBA00000707"/>
    </source>
</evidence>